<accession>A0A916NI46</accession>
<dbReference type="AlphaFoldDB" id="A0A916NI46"/>
<reference evidence="2" key="1">
    <citation type="submission" date="2021-04" db="EMBL/GenBank/DDBJ databases">
        <authorList>
            <person name="Rodrigo-Torres L."/>
            <person name="Arahal R. D."/>
            <person name="Lucena T."/>
        </authorList>
    </citation>
    <scope>NUCLEOTIDE SEQUENCE</scope>
    <source>
        <strain evidence="2">AS29M-1</strain>
    </source>
</reference>
<evidence type="ECO:0000256" key="1">
    <source>
        <dbReference type="SAM" id="Phobius"/>
    </source>
</evidence>
<evidence type="ECO:0000313" key="2">
    <source>
        <dbReference type="EMBL" id="CAG5083150.1"/>
    </source>
</evidence>
<evidence type="ECO:0000313" key="3">
    <source>
        <dbReference type="Proteomes" id="UP000683507"/>
    </source>
</evidence>
<dbReference type="EMBL" id="OU015584">
    <property type="protein sequence ID" value="CAG5083150.1"/>
    <property type="molecule type" value="Genomic_DNA"/>
</dbReference>
<organism evidence="2 3">
    <name type="scientific">Parvicella tangerina</name>
    <dbReference type="NCBI Taxonomy" id="2829795"/>
    <lineage>
        <taxon>Bacteria</taxon>
        <taxon>Pseudomonadati</taxon>
        <taxon>Bacteroidota</taxon>
        <taxon>Flavobacteriia</taxon>
        <taxon>Flavobacteriales</taxon>
        <taxon>Parvicellaceae</taxon>
        <taxon>Parvicella</taxon>
    </lineage>
</organism>
<protein>
    <submittedName>
        <fullName evidence="2">Uncharacterized protein</fullName>
    </submittedName>
</protein>
<sequence length="165" mass="19057">MFFFSLFSGFTQFKQDTLQYESFWKANTRGMIALTSWSVANISSSIALRKQVGLEGKYFNQMNGYWNVVNLALGISGIMRSHKMLHQPDFESWENDQLKLPKIYKTNFFIDFAYIGTGATLMVLSDRFKNPYLASGYGKSIIVQGAFLLVFDYVMYRVLKSKINR</sequence>
<keyword evidence="1" id="KW-0812">Transmembrane</keyword>
<proteinExistence type="predicted"/>
<dbReference type="InterPro" id="IPR054261">
    <property type="entry name" value="DUF6992"/>
</dbReference>
<dbReference type="KEGG" id="ptan:CRYO30217_02103"/>
<name>A0A916NI46_9FLAO</name>
<keyword evidence="1" id="KW-0472">Membrane</keyword>
<gene>
    <name evidence="2" type="ORF">CRYO30217_02103</name>
</gene>
<feature type="transmembrane region" description="Helical" evidence="1">
    <location>
        <begin position="108"/>
        <end position="125"/>
    </location>
</feature>
<feature type="transmembrane region" description="Helical" evidence="1">
    <location>
        <begin position="137"/>
        <end position="156"/>
    </location>
</feature>
<dbReference type="Proteomes" id="UP000683507">
    <property type="component" value="Chromosome"/>
</dbReference>
<keyword evidence="1" id="KW-1133">Transmembrane helix</keyword>
<dbReference type="Pfam" id="PF22503">
    <property type="entry name" value="DUF6992"/>
    <property type="match status" value="1"/>
</dbReference>
<keyword evidence="3" id="KW-1185">Reference proteome</keyword>